<dbReference type="EMBL" id="FORQ01000001">
    <property type="protein sequence ID" value="SFI65573.1"/>
    <property type="molecule type" value="Genomic_DNA"/>
</dbReference>
<dbReference type="RefSeq" id="WP_089818321.1">
    <property type="nucleotide sequence ID" value="NZ_FORQ01000001.1"/>
</dbReference>
<dbReference type="Gene3D" id="1.10.10.60">
    <property type="entry name" value="Homeodomain-like"/>
    <property type="match status" value="1"/>
</dbReference>
<sequence>MEENTEFLVKASELFLEHGAKTLTMDDISKAFGISKKTLYVKYKNKEELIEAVLHFKLDEIITRLRFLDDQVENAVERMFCRDEQIDKVADSNNSLLIKQLHKYYPSIFNKHMLEFAEKFSQVMIHNIEKGRAQGYYRTNFDAEVYAKFFLQLIMSMESSIYLDPNVIDKVYYKNELMNMYMYAITTEKGKEILKKLNK</sequence>
<dbReference type="SUPFAM" id="SSF48498">
    <property type="entry name" value="Tetracyclin repressor-like, C-terminal domain"/>
    <property type="match status" value="1"/>
</dbReference>
<name>A0A1I3JZE6_9FLAO</name>
<dbReference type="InterPro" id="IPR009057">
    <property type="entry name" value="Homeodomain-like_sf"/>
</dbReference>
<evidence type="ECO:0000256" key="2">
    <source>
        <dbReference type="PROSITE-ProRule" id="PRU00335"/>
    </source>
</evidence>
<evidence type="ECO:0000259" key="3">
    <source>
        <dbReference type="PROSITE" id="PS50977"/>
    </source>
</evidence>
<evidence type="ECO:0000313" key="5">
    <source>
        <dbReference type="Proteomes" id="UP000242560"/>
    </source>
</evidence>
<dbReference type="PROSITE" id="PS50977">
    <property type="entry name" value="HTH_TETR_2"/>
    <property type="match status" value="1"/>
</dbReference>
<dbReference type="InterPro" id="IPR001647">
    <property type="entry name" value="HTH_TetR"/>
</dbReference>
<gene>
    <name evidence="4" type="ORF">SAMN05421638_0493</name>
</gene>
<dbReference type="Proteomes" id="UP000242560">
    <property type="component" value="Unassembled WGS sequence"/>
</dbReference>
<evidence type="ECO:0000313" key="4">
    <source>
        <dbReference type="EMBL" id="SFI65573.1"/>
    </source>
</evidence>
<dbReference type="Gene3D" id="1.10.357.10">
    <property type="entry name" value="Tetracycline Repressor, domain 2"/>
    <property type="match status" value="1"/>
</dbReference>
<dbReference type="PRINTS" id="PR00455">
    <property type="entry name" value="HTHTETR"/>
</dbReference>
<evidence type="ECO:0000256" key="1">
    <source>
        <dbReference type="ARBA" id="ARBA00023125"/>
    </source>
</evidence>
<keyword evidence="1 2" id="KW-0238">DNA-binding</keyword>
<proteinExistence type="predicted"/>
<protein>
    <submittedName>
        <fullName evidence="4">Transcriptional regulator, TetR family</fullName>
    </submittedName>
</protein>
<organism evidence="4 5">
    <name type="scientific">Kaistella treverensis</name>
    <dbReference type="NCBI Taxonomy" id="631455"/>
    <lineage>
        <taxon>Bacteria</taxon>
        <taxon>Pseudomonadati</taxon>
        <taxon>Bacteroidota</taxon>
        <taxon>Flavobacteriia</taxon>
        <taxon>Flavobacteriales</taxon>
        <taxon>Weeksellaceae</taxon>
        <taxon>Chryseobacterium group</taxon>
        <taxon>Kaistella</taxon>
    </lineage>
</organism>
<dbReference type="SUPFAM" id="SSF46689">
    <property type="entry name" value="Homeodomain-like"/>
    <property type="match status" value="1"/>
</dbReference>
<dbReference type="AlphaFoldDB" id="A0A1I3JZE6"/>
<dbReference type="Pfam" id="PF00440">
    <property type="entry name" value="TetR_N"/>
    <property type="match status" value="1"/>
</dbReference>
<accession>A0A1I3JZE6</accession>
<dbReference type="GO" id="GO:0003677">
    <property type="term" value="F:DNA binding"/>
    <property type="evidence" value="ECO:0007669"/>
    <property type="project" value="UniProtKB-UniRule"/>
</dbReference>
<dbReference type="InterPro" id="IPR036271">
    <property type="entry name" value="Tet_transcr_reg_TetR-rel_C_sf"/>
</dbReference>
<feature type="DNA-binding region" description="H-T-H motif" evidence="2">
    <location>
        <begin position="24"/>
        <end position="43"/>
    </location>
</feature>
<keyword evidence="5" id="KW-1185">Reference proteome</keyword>
<feature type="domain" description="HTH tetR-type" evidence="3">
    <location>
        <begin position="1"/>
        <end position="61"/>
    </location>
</feature>
<reference evidence="5" key="1">
    <citation type="submission" date="2016-10" db="EMBL/GenBank/DDBJ databases">
        <authorList>
            <person name="Varghese N."/>
            <person name="Submissions S."/>
        </authorList>
    </citation>
    <scope>NUCLEOTIDE SEQUENCE [LARGE SCALE GENOMIC DNA]</scope>
    <source>
        <strain evidence="5">DSM 22251</strain>
    </source>
</reference>